<comment type="similarity">
    <text evidence="2 11">Belongs to the synaptotagmin family.</text>
</comment>
<dbReference type="InterPro" id="IPR001565">
    <property type="entry name" value="Synaptotagmin"/>
</dbReference>
<comment type="subcellular location">
    <subcellularLocation>
        <location evidence="1 11">Cytoplasmic vesicle</location>
        <location evidence="1 11">Secretory vesicle</location>
        <location evidence="1 11">Synaptic vesicle membrane</location>
        <topology evidence="1 11">Single-pass membrane protein</topology>
    </subcellularLocation>
</comment>
<keyword evidence="4 11" id="KW-0479">Metal-binding</keyword>
<sequence length="164" mass="18495">MAEMTRVPLPGQPEKLGDICTSLRYVPTAGKLTVCILEAKNLKKMDVGGLSDPYVKIHLMQNGKRLKKKKTTVKKKTLNPYFNESFSFEIPFEQIQKVQVVVTVLDYDKLGKNEAIGKIFVGSNATGTELRHWSDMLANPRRPIAQWHSLKPEEEVDALLGKNK</sequence>
<evidence type="ECO:0000259" key="12">
    <source>
        <dbReference type="PROSITE" id="PS50004"/>
    </source>
</evidence>
<dbReference type="EMBL" id="DQIR01137923">
    <property type="protein sequence ID" value="HDA93399.1"/>
    <property type="molecule type" value="Transcribed_RNA"/>
</dbReference>
<keyword evidence="6 11" id="KW-0106">Calcium</keyword>
<evidence type="ECO:0000256" key="10">
    <source>
        <dbReference type="ARBA" id="ARBA00023329"/>
    </source>
</evidence>
<keyword evidence="8 11" id="KW-0770">Synapse</keyword>
<dbReference type="PANTHER" id="PTHR10024:SF223">
    <property type="entry name" value="SYNAPTOTAGMIN-2"/>
    <property type="match status" value="1"/>
</dbReference>
<evidence type="ECO:0000256" key="3">
    <source>
        <dbReference type="ARBA" id="ARBA00022692"/>
    </source>
</evidence>
<dbReference type="SUPFAM" id="SSF49562">
    <property type="entry name" value="C2 domain (Calcium/lipid-binding domain, CaLB)"/>
    <property type="match status" value="1"/>
</dbReference>
<keyword evidence="5" id="KW-0677">Repeat</keyword>
<dbReference type="PANTHER" id="PTHR10024">
    <property type="entry name" value="SYNAPTOTAGMIN"/>
    <property type="match status" value="1"/>
</dbReference>
<dbReference type="GO" id="GO:0005509">
    <property type="term" value="F:calcium ion binding"/>
    <property type="evidence" value="ECO:0007669"/>
    <property type="project" value="UniProtKB-UniRule"/>
</dbReference>
<comment type="cofactor">
    <cofactor evidence="11">
        <name>Ca(2+)</name>
        <dbReference type="ChEBI" id="CHEBI:29108"/>
    </cofactor>
    <text evidence="11">Binds 3 Ca(2+) ions per subunit. The ions are bound to the C2 domains.</text>
</comment>
<organism evidence="13">
    <name type="scientific">Sus scrofa</name>
    <name type="common">Pig</name>
    <dbReference type="NCBI Taxonomy" id="9823"/>
    <lineage>
        <taxon>Eukaryota</taxon>
        <taxon>Metazoa</taxon>
        <taxon>Chordata</taxon>
        <taxon>Craniata</taxon>
        <taxon>Vertebrata</taxon>
        <taxon>Euteleostomi</taxon>
        <taxon>Mammalia</taxon>
        <taxon>Eutheria</taxon>
        <taxon>Laurasiatheria</taxon>
        <taxon>Artiodactyla</taxon>
        <taxon>Suina</taxon>
        <taxon>Suidae</taxon>
        <taxon>Sus</taxon>
    </lineage>
</organism>
<dbReference type="EMBL" id="DQIR01136205">
    <property type="protein sequence ID" value="HDA91681.1"/>
    <property type="molecule type" value="Transcribed_RNA"/>
</dbReference>
<keyword evidence="7" id="KW-1133">Transmembrane helix</keyword>
<evidence type="ECO:0000256" key="11">
    <source>
        <dbReference type="RuleBase" id="RU367154"/>
    </source>
</evidence>
<comment type="function">
    <text evidence="11">May have a regulatory role in the membrane interactions during trafficking of synaptic vesicles at the active zone of the synapse. It binds acidic phospholipids with a specificity that requires the presence of both an acidic head group and a diacyl backbone.</text>
</comment>
<dbReference type="PRINTS" id="PR00360">
    <property type="entry name" value="C2DOMAIN"/>
</dbReference>
<feature type="domain" description="C2" evidence="12">
    <location>
        <begin position="15"/>
        <end position="148"/>
    </location>
</feature>
<evidence type="ECO:0000313" key="13">
    <source>
        <dbReference type="EMBL" id="HDA91681.1"/>
    </source>
</evidence>
<dbReference type="SMART" id="SM00239">
    <property type="entry name" value="C2"/>
    <property type="match status" value="1"/>
</dbReference>
<dbReference type="FunFam" id="2.60.40.150:FF:000007">
    <property type="entry name" value="Synaptotagmin 1"/>
    <property type="match status" value="1"/>
</dbReference>
<evidence type="ECO:0000256" key="4">
    <source>
        <dbReference type="ARBA" id="ARBA00022723"/>
    </source>
</evidence>
<dbReference type="PROSITE" id="PS50004">
    <property type="entry name" value="C2"/>
    <property type="match status" value="1"/>
</dbReference>
<dbReference type="PRINTS" id="PR00399">
    <property type="entry name" value="SYNAPTOTAGMN"/>
</dbReference>
<evidence type="ECO:0000256" key="1">
    <source>
        <dbReference type="ARBA" id="ARBA00004254"/>
    </source>
</evidence>
<keyword evidence="10 11" id="KW-0968">Cytoplasmic vesicle</keyword>
<dbReference type="InterPro" id="IPR000008">
    <property type="entry name" value="C2_dom"/>
</dbReference>
<proteinExistence type="inferred from homology"/>
<name>A0A480MZV1_PIG</name>
<keyword evidence="3" id="KW-0812">Transmembrane</keyword>
<keyword evidence="9" id="KW-0472">Membrane</keyword>
<protein>
    <recommendedName>
        <fullName evidence="11">Synaptotagmin</fullName>
    </recommendedName>
</protein>
<evidence type="ECO:0000256" key="2">
    <source>
        <dbReference type="ARBA" id="ARBA00006996"/>
    </source>
</evidence>
<accession>A0A480MZV1</accession>
<evidence type="ECO:0000256" key="5">
    <source>
        <dbReference type="ARBA" id="ARBA00022737"/>
    </source>
</evidence>
<dbReference type="InterPro" id="IPR035892">
    <property type="entry name" value="C2_domain_sf"/>
</dbReference>
<dbReference type="AlphaFoldDB" id="A0A480MZV1"/>
<dbReference type="Pfam" id="PF00168">
    <property type="entry name" value="C2"/>
    <property type="match status" value="1"/>
</dbReference>
<reference evidence="13" key="1">
    <citation type="journal article" date="2019" name="PeerJ">
        <title>Genes of the pig, Sus scrofa, reconstructed with EvidentialGene.</title>
        <authorList>
            <person name="Gilbert D.G."/>
        </authorList>
    </citation>
    <scope>NUCLEOTIDE SEQUENCE</scope>
</reference>
<evidence type="ECO:0000256" key="8">
    <source>
        <dbReference type="ARBA" id="ARBA00023018"/>
    </source>
</evidence>
<dbReference type="CDD" id="cd08402">
    <property type="entry name" value="C2B_Synaptotagmin-1"/>
    <property type="match status" value="1"/>
</dbReference>
<dbReference type="GO" id="GO:0030672">
    <property type="term" value="C:synaptic vesicle membrane"/>
    <property type="evidence" value="ECO:0007669"/>
    <property type="project" value="UniProtKB-SubCell"/>
</dbReference>
<evidence type="ECO:0000256" key="9">
    <source>
        <dbReference type="ARBA" id="ARBA00023136"/>
    </source>
</evidence>
<evidence type="ECO:0000256" key="7">
    <source>
        <dbReference type="ARBA" id="ARBA00022989"/>
    </source>
</evidence>
<evidence type="ECO:0000256" key="6">
    <source>
        <dbReference type="ARBA" id="ARBA00022837"/>
    </source>
</evidence>
<dbReference type="Gene3D" id="2.60.40.150">
    <property type="entry name" value="C2 domain"/>
    <property type="match status" value="1"/>
</dbReference>